<reference evidence="3 4" key="1">
    <citation type="submission" date="2023-07" db="EMBL/GenBank/DDBJ databases">
        <title>Genomic Encyclopedia of Type Strains, Phase IV (KMG-IV): sequencing the most valuable type-strain genomes for metagenomic binning, comparative biology and taxonomic classification.</title>
        <authorList>
            <person name="Goeker M."/>
        </authorList>
    </citation>
    <scope>NUCLEOTIDE SEQUENCE [LARGE SCALE GENOMIC DNA]</scope>
    <source>
        <strain evidence="3 4">DSM 1111</strain>
    </source>
</reference>
<dbReference type="PANTHER" id="PTHR33840">
    <property type="match status" value="1"/>
</dbReference>
<organism evidence="3 4">
    <name type="scientific">Peteryoungia aggregata LMG 23059</name>
    <dbReference type="NCBI Taxonomy" id="1368425"/>
    <lineage>
        <taxon>Bacteria</taxon>
        <taxon>Pseudomonadati</taxon>
        <taxon>Pseudomonadota</taxon>
        <taxon>Alphaproteobacteria</taxon>
        <taxon>Hyphomicrobiales</taxon>
        <taxon>Rhizobiaceae</taxon>
        <taxon>Peteryoungia</taxon>
    </lineage>
</organism>
<evidence type="ECO:0000259" key="2">
    <source>
        <dbReference type="Pfam" id="PF09994"/>
    </source>
</evidence>
<dbReference type="InterPro" id="IPR018712">
    <property type="entry name" value="Tle1-like_cat"/>
</dbReference>
<dbReference type="Gene3D" id="2.60.120.430">
    <property type="entry name" value="Galactose-binding lectin"/>
    <property type="match status" value="1"/>
</dbReference>
<gene>
    <name evidence="3" type="ORF">J2045_004585</name>
</gene>
<feature type="region of interest" description="Disordered" evidence="1">
    <location>
        <begin position="516"/>
        <end position="535"/>
    </location>
</feature>
<dbReference type="EMBL" id="JAUSUW010000023">
    <property type="protein sequence ID" value="MDQ0423533.1"/>
    <property type="molecule type" value="Genomic_DNA"/>
</dbReference>
<keyword evidence="4" id="KW-1185">Reference proteome</keyword>
<accession>A0ABU0GEK9</accession>
<dbReference type="Proteomes" id="UP001238496">
    <property type="component" value="Unassembled WGS sequence"/>
</dbReference>
<proteinExistence type="predicted"/>
<evidence type="ECO:0000313" key="4">
    <source>
        <dbReference type="Proteomes" id="UP001238496"/>
    </source>
</evidence>
<dbReference type="Pfam" id="PF09994">
    <property type="entry name" value="T6SS_Tle1-like_cat"/>
    <property type="match status" value="1"/>
</dbReference>
<dbReference type="PANTHER" id="PTHR33840:SF1">
    <property type="entry name" value="TLE1 PHOSPHOLIPASE DOMAIN-CONTAINING PROTEIN"/>
    <property type="match status" value="1"/>
</dbReference>
<dbReference type="InterPro" id="IPR029058">
    <property type="entry name" value="AB_hydrolase_fold"/>
</dbReference>
<protein>
    <submittedName>
        <fullName evidence="3">Uncharacterized protein (DUF2235 family)</fullName>
    </submittedName>
</protein>
<evidence type="ECO:0000256" key="1">
    <source>
        <dbReference type="SAM" id="MobiDB-lite"/>
    </source>
</evidence>
<dbReference type="RefSeq" id="WP_307377578.1">
    <property type="nucleotide sequence ID" value="NZ_JAUSUW010000023.1"/>
</dbReference>
<dbReference type="SUPFAM" id="SSF53474">
    <property type="entry name" value="alpha/beta-Hydrolases"/>
    <property type="match status" value="1"/>
</dbReference>
<name>A0ABU0GEK9_9HYPH</name>
<sequence length="535" mass="59054">MNLVICADGTWNTPDMRENGIPAPTNVFKFFNCVSRFTTTTDDKQERYYHQGVGTEGTVIRRGFDGGTGTGLGKNIKSAYRWLAATYTPGDHIYLIGFSRGAYTVRSLGGMISRCGLAVLPWSNNPKQAWDAVDRIYEEYRHKKASTIQASADLPFHHATAGELPVQKTPIHFIGVWDTVGSLGIPDDFALLDKFDSIKRHGFHDTEISDIVSHARHAVAIDERRQNFVPTLWRPNAKVDMQQVWFPGVHADVGGGYSRCGLSDGALLWMIKEAQKVGLHFDESSVSQIRPNERDVLHDSVQGFFKQMKTRPRGIPHFDHAARSGEVHGSAYNRQVAQSLTQGEYWRQRQIPAEVNIYAKELWNNTGIFLEAGKPYLLTATGEWMDASIKCSPAGASDGSFQPAELIYGLGNLAGGLQSLIRKVAGNERRSVPMARRLPGAPWFALIGVVANDYPPPPLQPPQDAKVEPLPHETFVIGSGTTFVPSASGYLFCFANDAWHFYGNNRGSVRLRVEALPKPAKPTPAKSSKPPKPNG</sequence>
<comment type="caution">
    <text evidence="3">The sequence shown here is derived from an EMBL/GenBank/DDBJ whole genome shotgun (WGS) entry which is preliminary data.</text>
</comment>
<evidence type="ECO:0000313" key="3">
    <source>
        <dbReference type="EMBL" id="MDQ0423533.1"/>
    </source>
</evidence>
<feature type="domain" description="T6SS Phospholipase effector Tle1-like catalytic" evidence="2">
    <location>
        <begin position="2"/>
        <end position="273"/>
    </location>
</feature>